<keyword evidence="2" id="KW-1185">Reference proteome</keyword>
<evidence type="ECO:0000313" key="1">
    <source>
        <dbReference type="EMBL" id="OMP11805.1"/>
    </source>
</evidence>
<proteinExistence type="predicted"/>
<name>A0A1R3KXI6_9ROSI</name>
<dbReference type="Proteomes" id="UP000187203">
    <property type="component" value="Unassembled WGS sequence"/>
</dbReference>
<reference evidence="2" key="1">
    <citation type="submission" date="2013-09" db="EMBL/GenBank/DDBJ databases">
        <title>Corchorus olitorius genome sequencing.</title>
        <authorList>
            <person name="Alam M."/>
            <person name="Haque M.S."/>
            <person name="Islam M.S."/>
            <person name="Emdad E.M."/>
            <person name="Islam M.M."/>
            <person name="Ahmed B."/>
            <person name="Halim A."/>
            <person name="Hossen Q.M.M."/>
            <person name="Hossain M.Z."/>
            <person name="Ahmed R."/>
            <person name="Khan M.M."/>
            <person name="Islam R."/>
            <person name="Rashid M.M."/>
            <person name="Khan S.A."/>
            <person name="Rahman M.S."/>
            <person name="Alam M."/>
            <person name="Yahiya A.S."/>
            <person name="Khan M.S."/>
            <person name="Azam M.S."/>
            <person name="Haque T."/>
            <person name="Lashkar M.Z.H."/>
            <person name="Akhand A.I."/>
            <person name="Morshed G."/>
            <person name="Roy S."/>
            <person name="Uddin K.S."/>
            <person name="Rabeya T."/>
            <person name="Hossain A.S."/>
            <person name="Chowdhury A."/>
            <person name="Snigdha A.R."/>
            <person name="Mortoza M.S."/>
            <person name="Matin S.A."/>
            <person name="Hoque S.M.E."/>
            <person name="Islam M.K."/>
            <person name="Roy D.K."/>
            <person name="Haider R."/>
            <person name="Moosa M.M."/>
            <person name="Elias S.M."/>
            <person name="Hasan A.M."/>
            <person name="Jahan S."/>
            <person name="Shafiuddin M."/>
            <person name="Mahmood N."/>
            <person name="Shommy N.S."/>
        </authorList>
    </citation>
    <scope>NUCLEOTIDE SEQUENCE [LARGE SCALE GENOMIC DNA]</scope>
    <source>
        <strain evidence="2">cv. O-4</strain>
    </source>
</reference>
<accession>A0A1R3KXI6</accession>
<protein>
    <submittedName>
        <fullName evidence="1">Uncharacterized protein</fullName>
    </submittedName>
</protein>
<gene>
    <name evidence="1" type="ORF">COLO4_03682</name>
</gene>
<sequence length="34" mass="4082">MATWLGTRNMQTPMSFSSSSFSRFKAFRIFLYHF</sequence>
<evidence type="ECO:0000313" key="2">
    <source>
        <dbReference type="Proteomes" id="UP000187203"/>
    </source>
</evidence>
<comment type="caution">
    <text evidence="1">The sequence shown here is derived from an EMBL/GenBank/DDBJ whole genome shotgun (WGS) entry which is preliminary data.</text>
</comment>
<dbReference type="EMBL" id="AWUE01010233">
    <property type="protein sequence ID" value="OMP11805.1"/>
    <property type="molecule type" value="Genomic_DNA"/>
</dbReference>
<dbReference type="AlphaFoldDB" id="A0A1R3KXI6"/>
<organism evidence="1 2">
    <name type="scientific">Corchorus olitorius</name>
    <dbReference type="NCBI Taxonomy" id="93759"/>
    <lineage>
        <taxon>Eukaryota</taxon>
        <taxon>Viridiplantae</taxon>
        <taxon>Streptophyta</taxon>
        <taxon>Embryophyta</taxon>
        <taxon>Tracheophyta</taxon>
        <taxon>Spermatophyta</taxon>
        <taxon>Magnoliopsida</taxon>
        <taxon>eudicotyledons</taxon>
        <taxon>Gunneridae</taxon>
        <taxon>Pentapetalae</taxon>
        <taxon>rosids</taxon>
        <taxon>malvids</taxon>
        <taxon>Malvales</taxon>
        <taxon>Malvaceae</taxon>
        <taxon>Grewioideae</taxon>
        <taxon>Apeibeae</taxon>
        <taxon>Corchorus</taxon>
    </lineage>
</organism>